<evidence type="ECO:0000256" key="1">
    <source>
        <dbReference type="SAM" id="MobiDB-lite"/>
    </source>
</evidence>
<feature type="compositionally biased region" description="Polar residues" evidence="1">
    <location>
        <begin position="8"/>
        <end position="17"/>
    </location>
</feature>
<dbReference type="AlphaFoldDB" id="A0A917UM49"/>
<feature type="region of interest" description="Disordered" evidence="1">
    <location>
        <begin position="1"/>
        <end position="29"/>
    </location>
</feature>
<name>A0A917UM49_9ACTN</name>
<reference evidence="2" key="2">
    <citation type="submission" date="2020-09" db="EMBL/GenBank/DDBJ databases">
        <authorList>
            <person name="Sun Q."/>
            <person name="Ohkuma M."/>
        </authorList>
    </citation>
    <scope>NUCLEOTIDE SEQUENCE</scope>
    <source>
        <strain evidence="2">JCM 3086</strain>
    </source>
</reference>
<gene>
    <name evidence="2" type="ORF">GCM10010121_092900</name>
</gene>
<organism evidence="2 3">
    <name type="scientific">Streptomyces brasiliensis</name>
    <dbReference type="NCBI Taxonomy" id="1954"/>
    <lineage>
        <taxon>Bacteria</taxon>
        <taxon>Bacillati</taxon>
        <taxon>Actinomycetota</taxon>
        <taxon>Actinomycetes</taxon>
        <taxon>Kitasatosporales</taxon>
        <taxon>Streptomycetaceae</taxon>
        <taxon>Streptomyces</taxon>
    </lineage>
</organism>
<dbReference type="Proteomes" id="UP000657574">
    <property type="component" value="Unassembled WGS sequence"/>
</dbReference>
<comment type="caution">
    <text evidence="2">The sequence shown here is derived from an EMBL/GenBank/DDBJ whole genome shotgun (WGS) entry which is preliminary data.</text>
</comment>
<evidence type="ECO:0000313" key="2">
    <source>
        <dbReference type="EMBL" id="GGJ67611.1"/>
    </source>
</evidence>
<dbReference type="EMBL" id="BMQA01000099">
    <property type="protein sequence ID" value="GGJ67611.1"/>
    <property type="molecule type" value="Genomic_DNA"/>
</dbReference>
<reference evidence="2" key="1">
    <citation type="journal article" date="2014" name="Int. J. Syst. Evol. Microbiol.">
        <title>Complete genome sequence of Corynebacterium casei LMG S-19264T (=DSM 44701T), isolated from a smear-ripened cheese.</title>
        <authorList>
            <consortium name="US DOE Joint Genome Institute (JGI-PGF)"/>
            <person name="Walter F."/>
            <person name="Albersmeier A."/>
            <person name="Kalinowski J."/>
            <person name="Ruckert C."/>
        </authorList>
    </citation>
    <scope>NUCLEOTIDE SEQUENCE</scope>
    <source>
        <strain evidence="2">JCM 3086</strain>
    </source>
</reference>
<protein>
    <submittedName>
        <fullName evidence="2">Uncharacterized protein</fullName>
    </submittedName>
</protein>
<accession>A0A917UM49</accession>
<feature type="region of interest" description="Disordered" evidence="1">
    <location>
        <begin position="48"/>
        <end position="68"/>
    </location>
</feature>
<dbReference type="RefSeq" id="WP_189317335.1">
    <property type="nucleotide sequence ID" value="NZ_BMQA01000099.1"/>
</dbReference>
<evidence type="ECO:0000313" key="3">
    <source>
        <dbReference type="Proteomes" id="UP000657574"/>
    </source>
</evidence>
<keyword evidence="3" id="KW-1185">Reference proteome</keyword>
<sequence>MSEREQGQGETPATVEQSAAPIVAGMPTPGDVQRVRAKQLEQAAAKKTLKAQRRAENERNRLAKQARKARLALPPEERLAARAASIEAKWAMPFAEVCAEEVKAAQRAAMTRIEVVEVVREITVEVPAPPLAPGSYTECEVCVGRGMRDRYGQVPAAAERLVLSDASGVKAAAIETCPTHVPYVQATARRCGFACERAAGTAAPRNG</sequence>
<proteinExistence type="predicted"/>